<dbReference type="GO" id="GO:0016706">
    <property type="term" value="F:2-oxoglutarate-dependent dioxygenase activity"/>
    <property type="evidence" value="ECO:0007669"/>
    <property type="project" value="UniProtKB-ARBA"/>
</dbReference>
<reference evidence="4 5" key="1">
    <citation type="submission" date="2018-11" db="EMBL/GenBank/DDBJ databases">
        <title>Draft genome sequences of proposed Pectobacterium aquaticum sp. nov. isolated in France from fresh water.</title>
        <authorList>
            <person name="Pedron J."/>
            <person name="Barny M.A."/>
        </authorList>
    </citation>
    <scope>NUCLEOTIDE SEQUENCE [LARGE SCALE GENOMIC DNA]</scope>
    <source>
        <strain evidence="4 5">A127-S21-F16</strain>
    </source>
</reference>
<feature type="domain" description="TauD/TfdA-like" evidence="3">
    <location>
        <begin position="38"/>
        <end position="275"/>
    </location>
</feature>
<evidence type="ECO:0000256" key="2">
    <source>
        <dbReference type="ARBA" id="ARBA00023002"/>
    </source>
</evidence>
<dbReference type="InterPro" id="IPR003819">
    <property type="entry name" value="TauD/TfdA-like"/>
</dbReference>
<evidence type="ECO:0000313" key="5">
    <source>
        <dbReference type="Proteomes" id="UP000256540"/>
    </source>
</evidence>
<comment type="cofactor">
    <cofactor evidence="1">
        <name>Fe(2+)</name>
        <dbReference type="ChEBI" id="CHEBI:29033"/>
    </cofactor>
</comment>
<organism evidence="4 5">
    <name type="scientific">Pectobacterium aquaticum</name>
    <dbReference type="NCBI Taxonomy" id="2204145"/>
    <lineage>
        <taxon>Bacteria</taxon>
        <taxon>Pseudomonadati</taxon>
        <taxon>Pseudomonadota</taxon>
        <taxon>Gammaproteobacteria</taxon>
        <taxon>Enterobacterales</taxon>
        <taxon>Pectobacteriaceae</taxon>
        <taxon>Pectobacterium</taxon>
    </lineage>
</organism>
<feature type="non-terminal residue" evidence="4">
    <location>
        <position position="294"/>
    </location>
</feature>
<gene>
    <name evidence="4" type="ORF">DMB84_018630</name>
</gene>
<dbReference type="AlphaFoldDB" id="A0AA93AJ88"/>
<dbReference type="InterPro" id="IPR042098">
    <property type="entry name" value="TauD-like_sf"/>
</dbReference>
<evidence type="ECO:0000256" key="1">
    <source>
        <dbReference type="ARBA" id="ARBA00001954"/>
    </source>
</evidence>
<dbReference type="SUPFAM" id="SSF51197">
    <property type="entry name" value="Clavaminate synthase-like"/>
    <property type="match status" value="1"/>
</dbReference>
<name>A0AA93AJ88_9GAMM</name>
<keyword evidence="2" id="KW-0560">Oxidoreductase</keyword>
<keyword evidence="4" id="KW-0223">Dioxygenase</keyword>
<sequence>MDSFTLEDRFDYQPLTHSQGETCHFGVRIEPKQSGVHIGELSPTWLRTLVENEQLVVLRGFDSFTSAENLTTYCAAIGDIMQWPFGAVLELVEQPDATDHIFANNYVPLHWDGMYLKTVPELQVFQCVSAVGEGQGGRTTFSSTTTALRLASPETKALWQRATGQYQRAVELYSSTAQAPIIEQHPYRTHPVIRFCEPPIAGDKAFLNPSTYHFSGIEPEEQEQLLSSLQHALYDPRVQYAHQWQSGDIVIADNYSLLHGRESYASQSGRHLRRVHIHAKQPLTNPHPLCQDSC</sequence>
<evidence type="ECO:0000259" key="3">
    <source>
        <dbReference type="Pfam" id="PF02668"/>
    </source>
</evidence>
<dbReference type="PANTHER" id="PTHR10696">
    <property type="entry name" value="GAMMA-BUTYROBETAINE HYDROXYLASE-RELATED"/>
    <property type="match status" value="1"/>
</dbReference>
<dbReference type="Pfam" id="PF02668">
    <property type="entry name" value="TauD"/>
    <property type="match status" value="1"/>
</dbReference>
<dbReference type="Gene3D" id="3.60.130.10">
    <property type="entry name" value="Clavaminate synthase-like"/>
    <property type="match status" value="1"/>
</dbReference>
<dbReference type="RefSeq" id="WP_133306726.1">
    <property type="nucleotide sequence ID" value="NZ_QHJS02000080.1"/>
</dbReference>
<protein>
    <submittedName>
        <fullName evidence="4">TauD/TfdA family dioxygenase</fullName>
    </submittedName>
</protein>
<evidence type="ECO:0000313" key="4">
    <source>
        <dbReference type="EMBL" id="RRO13379.1"/>
    </source>
</evidence>
<proteinExistence type="predicted"/>
<dbReference type="Proteomes" id="UP000256540">
    <property type="component" value="Unassembled WGS sequence"/>
</dbReference>
<dbReference type="PANTHER" id="PTHR10696:SF53">
    <property type="entry name" value="TYROSINE ISONITRILE DESATURASE"/>
    <property type="match status" value="1"/>
</dbReference>
<dbReference type="EMBL" id="QHJS02000080">
    <property type="protein sequence ID" value="RRO13379.1"/>
    <property type="molecule type" value="Genomic_DNA"/>
</dbReference>
<comment type="caution">
    <text evidence="4">The sequence shown here is derived from an EMBL/GenBank/DDBJ whole genome shotgun (WGS) entry which is preliminary data.</text>
</comment>
<accession>A0AA93AJ88</accession>
<dbReference type="InterPro" id="IPR050411">
    <property type="entry name" value="AlphaKG_dependent_hydroxylases"/>
</dbReference>